<feature type="compositionally biased region" description="Polar residues" evidence="1">
    <location>
        <begin position="7"/>
        <end position="21"/>
    </location>
</feature>
<proteinExistence type="predicted"/>
<gene>
    <name evidence="2" type="ORF">JI435_141210</name>
</gene>
<evidence type="ECO:0000313" key="3">
    <source>
        <dbReference type="Proteomes" id="UP000663193"/>
    </source>
</evidence>
<sequence length="97" mass="10857">TEAFASKLQQSSTCPTTNNPKAITPNHHRRAILRNKCNTPKPRPHLPQNPRKNADVWQLVWQHCAAVGYVARRASVVWIVLIVAVKQGRDVSDVKIG</sequence>
<feature type="region of interest" description="Disordered" evidence="1">
    <location>
        <begin position="1"/>
        <end position="28"/>
    </location>
</feature>
<protein>
    <submittedName>
        <fullName evidence="2">Uncharacterized protein</fullName>
    </submittedName>
</protein>
<dbReference type="VEuPathDB" id="FungiDB:JI435_141210"/>
<accession>A0A7U2FHV1</accession>
<dbReference type="AlphaFoldDB" id="A0A7U2FHV1"/>
<organism evidence="2 3">
    <name type="scientific">Phaeosphaeria nodorum (strain SN15 / ATCC MYA-4574 / FGSC 10173)</name>
    <name type="common">Glume blotch fungus</name>
    <name type="synonym">Parastagonospora nodorum</name>
    <dbReference type="NCBI Taxonomy" id="321614"/>
    <lineage>
        <taxon>Eukaryota</taxon>
        <taxon>Fungi</taxon>
        <taxon>Dikarya</taxon>
        <taxon>Ascomycota</taxon>
        <taxon>Pezizomycotina</taxon>
        <taxon>Dothideomycetes</taxon>
        <taxon>Pleosporomycetidae</taxon>
        <taxon>Pleosporales</taxon>
        <taxon>Pleosporineae</taxon>
        <taxon>Phaeosphaeriaceae</taxon>
        <taxon>Parastagonospora</taxon>
    </lineage>
</organism>
<reference evidence="3" key="1">
    <citation type="journal article" date="2021" name="BMC Genomics">
        <title>Chromosome-level genome assembly and manually-curated proteome of model necrotroph Parastagonospora nodorum Sn15 reveals a genome-wide trove of candidate effector homologs, and redundancy of virulence-related functions within an accessory chromosome.</title>
        <authorList>
            <person name="Bertazzoni S."/>
            <person name="Jones D.A.B."/>
            <person name="Phan H.T."/>
            <person name="Tan K.-C."/>
            <person name="Hane J.K."/>
        </authorList>
    </citation>
    <scope>NUCLEOTIDE SEQUENCE [LARGE SCALE GENOMIC DNA]</scope>
    <source>
        <strain evidence="3">SN15 / ATCC MYA-4574 / FGSC 10173)</strain>
    </source>
</reference>
<keyword evidence="3" id="KW-1185">Reference proteome</keyword>
<dbReference type="EMBL" id="CP069036">
    <property type="protein sequence ID" value="QRD03116.1"/>
    <property type="molecule type" value="Genomic_DNA"/>
</dbReference>
<feature type="non-terminal residue" evidence="2">
    <location>
        <position position="97"/>
    </location>
</feature>
<evidence type="ECO:0000313" key="2">
    <source>
        <dbReference type="EMBL" id="QRD03116.1"/>
    </source>
</evidence>
<dbReference type="Proteomes" id="UP000663193">
    <property type="component" value="Chromosome 14"/>
</dbReference>
<name>A0A7U2FHV1_PHANO</name>
<evidence type="ECO:0000256" key="1">
    <source>
        <dbReference type="SAM" id="MobiDB-lite"/>
    </source>
</evidence>